<dbReference type="GO" id="GO:0033539">
    <property type="term" value="P:fatty acid beta-oxidation using acyl-CoA dehydrogenase"/>
    <property type="evidence" value="ECO:0007669"/>
    <property type="project" value="TreeGrafter"/>
</dbReference>
<keyword evidence="7" id="KW-0560">Oxidoreductase</keyword>
<dbReference type="SUPFAM" id="SSF47203">
    <property type="entry name" value="Acyl-CoA dehydrogenase C-terminal domain-like"/>
    <property type="match status" value="1"/>
</dbReference>
<dbReference type="InterPro" id="IPR009100">
    <property type="entry name" value="AcylCoA_DH/oxidase_NM_dom_sf"/>
</dbReference>
<dbReference type="InterPro" id="IPR009075">
    <property type="entry name" value="AcylCo_DH/oxidase_C"/>
</dbReference>
<reference evidence="13" key="1">
    <citation type="submission" date="2022-02" db="EMBL/GenBank/DDBJ databases">
        <authorList>
            <person name="Henning P.M."/>
            <person name="McCubbin A.G."/>
            <person name="Shore J.S."/>
        </authorList>
    </citation>
    <scope>NUCLEOTIDE SEQUENCE</scope>
    <source>
        <strain evidence="13">F60SS</strain>
        <tissue evidence="13">Leaves</tissue>
    </source>
</reference>
<gene>
    <name evidence="13" type="primary">IBR3_1</name>
    <name evidence="13" type="ORF">Tsubulata_011689</name>
</gene>
<dbReference type="InterPro" id="IPR036250">
    <property type="entry name" value="AcylCo_DH-like_C"/>
</dbReference>
<evidence type="ECO:0000259" key="11">
    <source>
        <dbReference type="Pfam" id="PF01636"/>
    </source>
</evidence>
<keyword evidence="5" id="KW-0274">FAD</keyword>
<dbReference type="Gene3D" id="1.20.140.10">
    <property type="entry name" value="Butyryl-CoA Dehydrogenase, subunit A, domain 3"/>
    <property type="match status" value="1"/>
</dbReference>
<dbReference type="InterPro" id="IPR041726">
    <property type="entry name" value="ACAD10_11_N"/>
</dbReference>
<evidence type="ECO:0000259" key="12">
    <source>
        <dbReference type="Pfam" id="PF02770"/>
    </source>
</evidence>
<dbReference type="PANTHER" id="PTHR48083:SF13">
    <property type="entry name" value="ACYL-COA DEHYDROGENASE FAMILY MEMBER 11"/>
    <property type="match status" value="1"/>
</dbReference>
<dbReference type="AlphaFoldDB" id="A0A9Q0G7N8"/>
<dbReference type="Gene3D" id="1.10.540.10">
    <property type="entry name" value="Acyl-CoA dehydrogenase/oxidase, N-terminal domain"/>
    <property type="match status" value="1"/>
</dbReference>
<dbReference type="Gene3D" id="3.30.200.20">
    <property type="entry name" value="Phosphorylase Kinase, domain 1"/>
    <property type="match status" value="1"/>
</dbReference>
<dbReference type="GO" id="GO:0003995">
    <property type="term" value="F:acyl-CoA dehydrogenase activity"/>
    <property type="evidence" value="ECO:0007669"/>
    <property type="project" value="TreeGrafter"/>
</dbReference>
<evidence type="ECO:0000256" key="4">
    <source>
        <dbReference type="ARBA" id="ARBA00022630"/>
    </source>
</evidence>
<comment type="similarity">
    <text evidence="3">Belongs to the acyl-CoA dehydrogenase family.</text>
</comment>
<keyword evidence="4" id="KW-0285">Flavoprotein</keyword>
<feature type="domain" description="Acyl-CoA oxidase/dehydrogenase middle" evidence="12">
    <location>
        <begin position="560"/>
        <end position="661"/>
    </location>
</feature>
<evidence type="ECO:0000256" key="2">
    <source>
        <dbReference type="ARBA" id="ARBA00004275"/>
    </source>
</evidence>
<feature type="domain" description="Acyl-CoA dehydrogenase/oxidase C-terminal" evidence="10">
    <location>
        <begin position="673"/>
        <end position="821"/>
    </location>
</feature>
<protein>
    <submittedName>
        <fullName evidence="13">Acyl-CoA dehydrogenase ibr3</fullName>
    </submittedName>
</protein>
<evidence type="ECO:0000256" key="3">
    <source>
        <dbReference type="ARBA" id="ARBA00009347"/>
    </source>
</evidence>
<dbReference type="InterPro" id="IPR011009">
    <property type="entry name" value="Kinase-like_dom_sf"/>
</dbReference>
<evidence type="ECO:0000256" key="8">
    <source>
        <dbReference type="ARBA" id="ARBA00023098"/>
    </source>
</evidence>
<keyword evidence="6" id="KW-0276">Fatty acid metabolism</keyword>
<dbReference type="EMBL" id="JAKUCV010001823">
    <property type="protein sequence ID" value="KAJ4844960.1"/>
    <property type="molecule type" value="Genomic_DNA"/>
</dbReference>
<dbReference type="CDD" id="cd05154">
    <property type="entry name" value="ACAD10_11_N-like"/>
    <property type="match status" value="1"/>
</dbReference>
<dbReference type="Pfam" id="PF00441">
    <property type="entry name" value="Acyl-CoA_dh_1"/>
    <property type="match status" value="1"/>
</dbReference>
<dbReference type="InterPro" id="IPR002575">
    <property type="entry name" value="Aminoglycoside_PTrfase"/>
</dbReference>
<evidence type="ECO:0000313" key="14">
    <source>
        <dbReference type="Proteomes" id="UP001141552"/>
    </source>
</evidence>
<evidence type="ECO:0000259" key="10">
    <source>
        <dbReference type="Pfam" id="PF00441"/>
    </source>
</evidence>
<dbReference type="SUPFAM" id="SSF56645">
    <property type="entry name" value="Acyl-CoA dehydrogenase NM domain-like"/>
    <property type="match status" value="1"/>
</dbReference>
<keyword evidence="14" id="KW-1185">Reference proteome</keyword>
<reference evidence="13" key="2">
    <citation type="journal article" date="2023" name="Plants (Basel)">
        <title>Annotation of the Turnera subulata (Passifloraceae) Draft Genome Reveals the S-Locus Evolved after the Divergence of Turneroideae from Passifloroideae in a Stepwise Manner.</title>
        <authorList>
            <person name="Henning P.M."/>
            <person name="Roalson E.H."/>
            <person name="Mir W."/>
            <person name="McCubbin A.G."/>
            <person name="Shore J.S."/>
        </authorList>
    </citation>
    <scope>NUCLEOTIDE SEQUENCE</scope>
    <source>
        <strain evidence="13">F60SS</strain>
    </source>
</reference>
<dbReference type="FunFam" id="2.40.110.10:FF:000002">
    <property type="entry name" value="Acyl-CoA dehydrogenase fadE12"/>
    <property type="match status" value="1"/>
</dbReference>
<comment type="caution">
    <text evidence="13">The sequence shown here is derived from an EMBL/GenBank/DDBJ whole genome shotgun (WGS) entry which is preliminary data.</text>
</comment>
<dbReference type="SUPFAM" id="SSF56112">
    <property type="entry name" value="Protein kinase-like (PK-like)"/>
    <property type="match status" value="1"/>
</dbReference>
<dbReference type="Pfam" id="PF02770">
    <property type="entry name" value="Acyl-CoA_dh_M"/>
    <property type="match status" value="1"/>
</dbReference>
<feature type="domain" description="Aminoglycoside phosphotransferase" evidence="11">
    <location>
        <begin position="42"/>
        <end position="270"/>
    </location>
</feature>
<dbReference type="Gene3D" id="2.40.110.10">
    <property type="entry name" value="Butyryl-CoA Dehydrogenase, subunit A, domain 2"/>
    <property type="match status" value="1"/>
</dbReference>
<comment type="subcellular location">
    <subcellularLocation>
        <location evidence="2">Peroxisome</location>
    </subcellularLocation>
</comment>
<dbReference type="PANTHER" id="PTHR48083">
    <property type="entry name" value="MEDIUM-CHAIN SPECIFIC ACYL-COA DEHYDROGENASE, MITOCHONDRIAL-RELATED"/>
    <property type="match status" value="1"/>
</dbReference>
<dbReference type="InterPro" id="IPR006091">
    <property type="entry name" value="Acyl-CoA_Oxase/DH_mid-dom"/>
</dbReference>
<keyword evidence="8" id="KW-0443">Lipid metabolism</keyword>
<sequence>MANRTSDLLQQVHSTNAFDNHSLIRYASARVPGFPPSPSSFTVKQFGHGQSNPTFLLEVGDGSGSVKRYVLRKKPPGKLLQSAHAVDREYHVLRALGDHTQVPVPKAFCLCLDDSVIGTAFYIMEYLDGRIFIDPKLPGVLPERRNAIYRETARVLAALHSANVDAIGLGRYGRRDNYCRRQVERWTKQYIASTGDGKSPRNRKMLELSDWLQKHIPAEDSSGSTTGLVHGDFRIDNLVFHPVEDRIIGILDWELSTLGNQMTDVAYSCMGYNVEIDFKNQSVGKGLELAGIPEGIPSQAEYVAEYCKASSKPWPATHWKFYMAFAMFRGAAIYAGIHARWIMGNASGGERARNSGNLANDLIDSAWAFISGESVLPSHSPSDPIGQDYLNNFGGQDEVEGFSKANEMFVPSKKVQALRRKLIKFMEDHIYPMETEFYKLALSPSRWTVHPEEERLKELAKKEGLWNLFIPFDSAERAKKLLFDGSPISNDPHDRFLGAGLSNLEYGYLCEIMGRSVWAPQLFNCGAPDTGNMEVLLRYGSREQQLEWLVPLLEGKIRSGFAMTEPEVASSDATNIACSIKREGDSYIINGNKWWTSGAMDPRCRILVVMGKTDFTAPKHKQQSMILVDVQTPGVQIKRPLMVYGFDDAPHGHAEVSFTNVRVPAKNILLGEGRGFEIAQGRLGPGRLHHCMRCIGAAERGMDLMVQRALNRRTFGRLIAEHGSFRSDIAKCRIELEKARLLVLAAADQLDRVGNKKARGALAMAKVAAPNMALNVLDKAIQVHGAAGVSSDTVLAHLWATARTLRIADGPDEVHLGTIAKLELQRAKL</sequence>
<evidence type="ECO:0000256" key="9">
    <source>
        <dbReference type="ARBA" id="ARBA00023140"/>
    </source>
</evidence>
<evidence type="ECO:0000313" key="13">
    <source>
        <dbReference type="EMBL" id="KAJ4844960.1"/>
    </source>
</evidence>
<dbReference type="InterPro" id="IPR050741">
    <property type="entry name" value="Acyl-CoA_dehydrogenase"/>
</dbReference>
<dbReference type="InterPro" id="IPR037069">
    <property type="entry name" value="AcylCoA_DH/ox_N_sf"/>
</dbReference>
<dbReference type="Proteomes" id="UP001141552">
    <property type="component" value="Unassembled WGS sequence"/>
</dbReference>
<dbReference type="GO" id="GO:0050660">
    <property type="term" value="F:flavin adenine dinucleotide binding"/>
    <property type="evidence" value="ECO:0007669"/>
    <property type="project" value="InterPro"/>
</dbReference>
<dbReference type="InterPro" id="IPR046373">
    <property type="entry name" value="Acyl-CoA_Oxase/DH_mid-dom_sf"/>
</dbReference>
<proteinExistence type="inferred from homology"/>
<organism evidence="13 14">
    <name type="scientific">Turnera subulata</name>
    <dbReference type="NCBI Taxonomy" id="218843"/>
    <lineage>
        <taxon>Eukaryota</taxon>
        <taxon>Viridiplantae</taxon>
        <taxon>Streptophyta</taxon>
        <taxon>Embryophyta</taxon>
        <taxon>Tracheophyta</taxon>
        <taxon>Spermatophyta</taxon>
        <taxon>Magnoliopsida</taxon>
        <taxon>eudicotyledons</taxon>
        <taxon>Gunneridae</taxon>
        <taxon>Pentapetalae</taxon>
        <taxon>rosids</taxon>
        <taxon>fabids</taxon>
        <taxon>Malpighiales</taxon>
        <taxon>Passifloraceae</taxon>
        <taxon>Turnera</taxon>
    </lineage>
</organism>
<accession>A0A9Q0G7N8</accession>
<evidence type="ECO:0000256" key="5">
    <source>
        <dbReference type="ARBA" id="ARBA00022827"/>
    </source>
</evidence>
<evidence type="ECO:0000256" key="6">
    <source>
        <dbReference type="ARBA" id="ARBA00022832"/>
    </source>
</evidence>
<name>A0A9Q0G7N8_9ROSI</name>
<comment type="cofactor">
    <cofactor evidence="1">
        <name>FAD</name>
        <dbReference type="ChEBI" id="CHEBI:57692"/>
    </cofactor>
</comment>
<dbReference type="Gene3D" id="3.90.1200.10">
    <property type="match status" value="1"/>
</dbReference>
<keyword evidence="9" id="KW-0576">Peroxisome</keyword>
<evidence type="ECO:0000256" key="7">
    <source>
        <dbReference type="ARBA" id="ARBA00023002"/>
    </source>
</evidence>
<dbReference type="GO" id="GO:0005777">
    <property type="term" value="C:peroxisome"/>
    <property type="evidence" value="ECO:0007669"/>
    <property type="project" value="UniProtKB-SubCell"/>
</dbReference>
<dbReference type="Pfam" id="PF01636">
    <property type="entry name" value="APH"/>
    <property type="match status" value="1"/>
</dbReference>
<dbReference type="OrthoDB" id="434771at2759"/>
<evidence type="ECO:0000256" key="1">
    <source>
        <dbReference type="ARBA" id="ARBA00001974"/>
    </source>
</evidence>